<dbReference type="GO" id="GO:0016491">
    <property type="term" value="F:oxidoreductase activity"/>
    <property type="evidence" value="ECO:0007669"/>
    <property type="project" value="UniProtKB-KW"/>
</dbReference>
<dbReference type="InterPro" id="IPR051207">
    <property type="entry name" value="ComplexI_NDUFA9_subunit"/>
</dbReference>
<proteinExistence type="predicted"/>
<protein>
    <submittedName>
        <fullName evidence="2">NADH dehydrogenase</fullName>
        <ecNumber evidence="2">1.6.99.3</ecNumber>
    </submittedName>
</protein>
<organism evidence="2 3">
    <name type="scientific">Novosphingobium hassiacum</name>
    <dbReference type="NCBI Taxonomy" id="173676"/>
    <lineage>
        <taxon>Bacteria</taxon>
        <taxon>Pseudomonadati</taxon>
        <taxon>Pseudomonadota</taxon>
        <taxon>Alphaproteobacteria</taxon>
        <taxon>Sphingomonadales</taxon>
        <taxon>Sphingomonadaceae</taxon>
        <taxon>Novosphingobium</taxon>
    </lineage>
</organism>
<sequence length="332" mass="34493">MTTQTGHRHMAQGKTRDLDGMLVALVGGTGFFGAHLAQEVLARGARLRVCSRHPERAFRVKPLGILGQVQTVAVDVLKPHTVAVALSGVDAVVNLVGAFSGDLNALQGSGVGRLAQAAKDAGAKAFVHISALGADAASDVPYARTKAEGEAAVLAAFPNATILRPSILFGEDDKFLNMFGNLVSTLPIVPVFGPQAKLQPVFVDDAAEAVGNALANGEVHGGKAYEVAGPEVITMGELNRRIAKAAGRSPMFADLPDAVSGAIASLTGWLPGAPITTDQWKLLVAGNVASGALPGIEALGVSPRPLGLFLDRWMTRYRKFGRFGVKAKAVHT</sequence>
<keyword evidence="3" id="KW-1185">Reference proteome</keyword>
<dbReference type="Gene3D" id="3.40.50.720">
    <property type="entry name" value="NAD(P)-binding Rossmann-like Domain"/>
    <property type="match status" value="1"/>
</dbReference>
<reference evidence="2 3" key="1">
    <citation type="submission" date="2020-08" db="EMBL/GenBank/DDBJ databases">
        <title>Genomic Encyclopedia of Type Strains, Phase IV (KMG-IV): sequencing the most valuable type-strain genomes for metagenomic binning, comparative biology and taxonomic classification.</title>
        <authorList>
            <person name="Goeker M."/>
        </authorList>
    </citation>
    <scope>NUCLEOTIDE SEQUENCE [LARGE SCALE GENOMIC DNA]</scope>
    <source>
        <strain evidence="2 3">DSM 14552</strain>
    </source>
</reference>
<evidence type="ECO:0000313" key="3">
    <source>
        <dbReference type="Proteomes" id="UP000562395"/>
    </source>
</evidence>
<evidence type="ECO:0000313" key="2">
    <source>
        <dbReference type="EMBL" id="MBB3861823.1"/>
    </source>
</evidence>
<dbReference type="Proteomes" id="UP000562395">
    <property type="component" value="Unassembled WGS sequence"/>
</dbReference>
<dbReference type="CDD" id="cd05271">
    <property type="entry name" value="NDUFA9_like_SDR_a"/>
    <property type="match status" value="1"/>
</dbReference>
<dbReference type="AlphaFoldDB" id="A0A7W5ZZA0"/>
<dbReference type="Pfam" id="PF13460">
    <property type="entry name" value="NAD_binding_10"/>
    <property type="match status" value="1"/>
</dbReference>
<dbReference type="GO" id="GO:0044877">
    <property type="term" value="F:protein-containing complex binding"/>
    <property type="evidence" value="ECO:0007669"/>
    <property type="project" value="TreeGrafter"/>
</dbReference>
<accession>A0A7W5ZZA0</accession>
<comment type="caution">
    <text evidence="2">The sequence shown here is derived from an EMBL/GenBank/DDBJ whole genome shotgun (WGS) entry which is preliminary data.</text>
</comment>
<dbReference type="PANTHER" id="PTHR12126:SF11">
    <property type="entry name" value="NADH DEHYDROGENASE [UBIQUINONE] 1 ALPHA SUBCOMPLEX SUBUNIT 9, MITOCHONDRIAL"/>
    <property type="match status" value="1"/>
</dbReference>
<gene>
    <name evidence="2" type="ORF">GGQ88_003113</name>
</gene>
<dbReference type="InterPro" id="IPR036291">
    <property type="entry name" value="NAD(P)-bd_dom_sf"/>
</dbReference>
<dbReference type="SUPFAM" id="SSF51735">
    <property type="entry name" value="NAD(P)-binding Rossmann-fold domains"/>
    <property type="match status" value="1"/>
</dbReference>
<dbReference type="InterPro" id="IPR016040">
    <property type="entry name" value="NAD(P)-bd_dom"/>
</dbReference>
<feature type="domain" description="NAD(P)-binding" evidence="1">
    <location>
        <begin position="27"/>
        <end position="169"/>
    </location>
</feature>
<keyword evidence="2" id="KW-0560">Oxidoreductase</keyword>
<name>A0A7W5ZZA0_9SPHN</name>
<evidence type="ECO:0000259" key="1">
    <source>
        <dbReference type="Pfam" id="PF13460"/>
    </source>
</evidence>
<dbReference type="PANTHER" id="PTHR12126">
    <property type="entry name" value="NADH-UBIQUINONE OXIDOREDUCTASE 39 KDA SUBUNIT-RELATED"/>
    <property type="match status" value="1"/>
</dbReference>
<dbReference type="EC" id="1.6.99.3" evidence="2"/>
<dbReference type="EMBL" id="JACICY010000008">
    <property type="protein sequence ID" value="MBB3861823.1"/>
    <property type="molecule type" value="Genomic_DNA"/>
</dbReference>